<evidence type="ECO:0000259" key="2">
    <source>
        <dbReference type="SMART" id="SM00460"/>
    </source>
</evidence>
<protein>
    <submittedName>
        <fullName evidence="3">Uncharacterized conserved protein, DUF2126 family</fullName>
    </submittedName>
</protein>
<dbReference type="AlphaFoldDB" id="A0A1H1YEY9"/>
<dbReference type="InterPro" id="IPR038765">
    <property type="entry name" value="Papain-like_cys_pep_sf"/>
</dbReference>
<organism evidence="3 4">
    <name type="scientific">Friedmanniella luteola</name>
    <dbReference type="NCBI Taxonomy" id="546871"/>
    <lineage>
        <taxon>Bacteria</taxon>
        <taxon>Bacillati</taxon>
        <taxon>Actinomycetota</taxon>
        <taxon>Actinomycetes</taxon>
        <taxon>Propionibacteriales</taxon>
        <taxon>Nocardioidaceae</taxon>
        <taxon>Friedmanniella</taxon>
    </lineage>
</organism>
<sequence>MSTKVALEHRTTYRFDRAVGLGPHVIRLRPAPHTRTPVVAYSLAVSPADHFLNWQQDPFGNHLARVVFPTPADTLDITVGLVADLAVLNPFDFFVEPYAGTYPFRYDDELTADLQPYLGRPDTATSPALSGWLDTLRAGTPAGRSTVDVVVALNTAVHTGVAYSLRMEEGVQTPEETLTRAVGSCRDSAWLLVAALRHFGLAARFVSGYLVQLAPDEPAPGAPAEDVADLHAWAEVYLPGAGWIGLDATSGLLAGEGHIPLAATPQPSSAAAITGATEPGDTRLEFSTTVVRVQEDPRVSRPYAPDQVVHQQRLGEHVDERLTAAGLELTMGGEPTFVSLTDRTSPEWTVAADGPDKRRLADGLARRLAERYARGGLVLRSQGRWYPGEERPRWEIGLVWRSDGQPLWRDPALLADPHAPSSPTADAPARAAALAARIATGAGLPAAQAQPCFEDPLAALVAEVRQPAGPRPDADAPTPDAALVAALDAGETGPVAWALPLAPSWFGGDWASPTWRTRRGRLVLSPGDYPAGMRLPLDGLSWRDPDFPGEAGSTSPDEPLPDATEGLRAVAADPDEVTVRTALVVEARDGAVHVFLPPLERLDRFVELVRLVEQCAAELGTPVVLEGYGPPPDPRVRTLGVTPDPGVVEVNLHPTSSWAELSELTRTLHRLAHEEGLGADTFALDGRHTGTGGGNHLTLGGPTPARSPMLRRPDLLVSMLTYWQHHPSLSYLFSGRFVGATSQAPRADEGRPEAVYELETAFAEIAALPADDLRPWRVDRALRHLLTDLTGNTHRSEFCVDKLWDPDATRGRLGLLELRAFEMPPHPDMALVQALLVRALVARFAEEPYTGPLVRWGPALHERFLLPHFALADAHDVVADLRAHGFDVDPGWLAPFAEFRFPRVGVAVVGAADGSTVELELRQAIEPWAVLGDGAASGGTARYVDSSTERLQVAVAGFVPERQVLTCNGRPVPLAPTGTSGRYVAGIRYRAWKPWSALHPTLDVDAPLHLDVVDRAARVSLGGATYHVVPPGGRAYSSPPGSAPEAEARRARRFEALGHTPGTIDVAALDAETGWRATTPQDHPLTLDLRRRPPTGRERRP</sequence>
<gene>
    <name evidence="3" type="ORF">SAMN04488543_3285</name>
</gene>
<dbReference type="Pfam" id="PF01841">
    <property type="entry name" value="Transglut_core"/>
    <property type="match status" value="1"/>
</dbReference>
<dbReference type="Proteomes" id="UP000199092">
    <property type="component" value="Chromosome I"/>
</dbReference>
<name>A0A1H1YEY9_9ACTN</name>
<evidence type="ECO:0000313" key="3">
    <source>
        <dbReference type="EMBL" id="SDT20007.1"/>
    </source>
</evidence>
<dbReference type="OrthoDB" id="9804023at2"/>
<dbReference type="Pfam" id="PF09899">
    <property type="entry name" value="DUF2126"/>
    <property type="match status" value="1"/>
</dbReference>
<reference evidence="3 4" key="1">
    <citation type="submission" date="2016-10" db="EMBL/GenBank/DDBJ databases">
        <authorList>
            <person name="de Groot N.N."/>
        </authorList>
    </citation>
    <scope>NUCLEOTIDE SEQUENCE [LARGE SCALE GENOMIC DNA]</scope>
    <source>
        <strain evidence="3 4">DSM 21741</strain>
    </source>
</reference>
<dbReference type="Pfam" id="PF08379">
    <property type="entry name" value="Bact_transglu_N"/>
    <property type="match status" value="1"/>
</dbReference>
<dbReference type="PANTHER" id="PTHR33490:SF1">
    <property type="entry name" value="SLL1233 PROTEIN"/>
    <property type="match status" value="1"/>
</dbReference>
<dbReference type="InterPro" id="IPR013589">
    <property type="entry name" value="Bac_transglu_N"/>
</dbReference>
<feature type="region of interest" description="Disordered" evidence="1">
    <location>
        <begin position="541"/>
        <end position="563"/>
    </location>
</feature>
<dbReference type="PANTHER" id="PTHR33490">
    <property type="entry name" value="BLR5614 PROTEIN-RELATED"/>
    <property type="match status" value="1"/>
</dbReference>
<accession>A0A1H1YEY9</accession>
<dbReference type="Gene3D" id="3.10.620.30">
    <property type="match status" value="1"/>
</dbReference>
<evidence type="ECO:0000313" key="4">
    <source>
        <dbReference type="Proteomes" id="UP000199092"/>
    </source>
</evidence>
<feature type="compositionally biased region" description="Basic and acidic residues" evidence="1">
    <location>
        <begin position="1088"/>
        <end position="1101"/>
    </location>
</feature>
<dbReference type="EMBL" id="LT629749">
    <property type="protein sequence ID" value="SDT20007.1"/>
    <property type="molecule type" value="Genomic_DNA"/>
</dbReference>
<dbReference type="InterPro" id="IPR002931">
    <property type="entry name" value="Transglutaminase-like"/>
</dbReference>
<evidence type="ECO:0000256" key="1">
    <source>
        <dbReference type="SAM" id="MobiDB-lite"/>
    </source>
</evidence>
<dbReference type="InterPro" id="IPR018667">
    <property type="entry name" value="DUF2126"/>
</dbReference>
<dbReference type="RefSeq" id="WP_091414122.1">
    <property type="nucleotide sequence ID" value="NZ_LT629749.1"/>
</dbReference>
<proteinExistence type="predicted"/>
<dbReference type="STRING" id="546871.SAMN04488543_3285"/>
<feature type="region of interest" description="Disordered" evidence="1">
    <location>
        <begin position="1074"/>
        <end position="1101"/>
    </location>
</feature>
<dbReference type="SUPFAM" id="SSF54001">
    <property type="entry name" value="Cysteine proteinases"/>
    <property type="match status" value="1"/>
</dbReference>
<feature type="domain" description="Transglutaminase-like" evidence="2">
    <location>
        <begin position="177"/>
        <end position="250"/>
    </location>
</feature>
<dbReference type="SMART" id="SM00460">
    <property type="entry name" value="TGc"/>
    <property type="match status" value="1"/>
</dbReference>
<keyword evidence="4" id="KW-1185">Reference proteome</keyword>